<dbReference type="Proteomes" id="UP000837857">
    <property type="component" value="Chromosome 20"/>
</dbReference>
<dbReference type="PANTHER" id="PTHR43157">
    <property type="entry name" value="PHOSPHATIDYLINOSITOL-GLYCAN BIOSYNTHESIS CLASS F PROTEIN-RELATED"/>
    <property type="match status" value="1"/>
</dbReference>
<dbReference type="InterPro" id="IPR036291">
    <property type="entry name" value="NAD(P)-bd_dom_sf"/>
</dbReference>
<evidence type="ECO:0000256" key="2">
    <source>
        <dbReference type="SAM" id="SignalP"/>
    </source>
</evidence>
<name>A0ABN8IB98_9NEOP</name>
<gene>
    <name evidence="3" type="ORF">IPOD504_LOCUS8348</name>
</gene>
<feature type="chain" id="PRO_5045870362" description="Retinol dehydrogenase 13" evidence="2">
    <location>
        <begin position="24"/>
        <end position="311"/>
    </location>
</feature>
<keyword evidence="1" id="KW-0560">Oxidoreductase</keyword>
<dbReference type="Gene3D" id="3.40.50.720">
    <property type="entry name" value="NAD(P)-binding Rossmann-like Domain"/>
    <property type="match status" value="1"/>
</dbReference>
<accession>A0ABN8IB98</accession>
<proteinExistence type="predicted"/>
<feature type="signal peptide" evidence="2">
    <location>
        <begin position="1"/>
        <end position="23"/>
    </location>
</feature>
<feature type="non-terminal residue" evidence="3">
    <location>
        <position position="311"/>
    </location>
</feature>
<dbReference type="InterPro" id="IPR002347">
    <property type="entry name" value="SDR_fam"/>
</dbReference>
<sequence>MWWLAWAAAALLLIKTFNRLTTGRCYCDTVMTGQVVVVTGASGGIGYETALELARRGAKVIVACRDEERGKMAVRQIVRETRNIHVRFIRLDLASLKSVRGFVEEFKRTEAKLDVLINNAGAICPRRTMTVDGIVKDMQINHFGPFLLTVLLVPMLRRSAPSRVVVVSSAVHRIGRVRDVNDISEGYFQAYANSKLCNVLFSNELARRLAGGGVTANSLNPGQANTALYRSSSALEALRSLALGAFFRSAREAAQTAVYLAVADECADASGGYFEECREARAAPRARDAQLAAQLWTLSEELVRLAPEEAI</sequence>
<organism evidence="3 4">
    <name type="scientific">Iphiclides podalirius</name>
    <name type="common">scarce swallowtail</name>
    <dbReference type="NCBI Taxonomy" id="110791"/>
    <lineage>
        <taxon>Eukaryota</taxon>
        <taxon>Metazoa</taxon>
        <taxon>Ecdysozoa</taxon>
        <taxon>Arthropoda</taxon>
        <taxon>Hexapoda</taxon>
        <taxon>Insecta</taxon>
        <taxon>Pterygota</taxon>
        <taxon>Neoptera</taxon>
        <taxon>Endopterygota</taxon>
        <taxon>Lepidoptera</taxon>
        <taxon>Glossata</taxon>
        <taxon>Ditrysia</taxon>
        <taxon>Papilionoidea</taxon>
        <taxon>Papilionidae</taxon>
        <taxon>Papilioninae</taxon>
        <taxon>Iphiclides</taxon>
    </lineage>
</organism>
<dbReference type="PANTHER" id="PTHR43157:SF31">
    <property type="entry name" value="PHOSPHATIDYLINOSITOL-GLYCAN BIOSYNTHESIS CLASS F PROTEIN"/>
    <property type="match status" value="1"/>
</dbReference>
<dbReference type="EMBL" id="OW152832">
    <property type="protein sequence ID" value="CAH2052711.1"/>
    <property type="molecule type" value="Genomic_DNA"/>
</dbReference>
<dbReference type="SUPFAM" id="SSF51735">
    <property type="entry name" value="NAD(P)-binding Rossmann-fold domains"/>
    <property type="match status" value="1"/>
</dbReference>
<evidence type="ECO:0000256" key="1">
    <source>
        <dbReference type="ARBA" id="ARBA00023002"/>
    </source>
</evidence>
<keyword evidence="2" id="KW-0732">Signal</keyword>
<dbReference type="CDD" id="cd05327">
    <property type="entry name" value="retinol-DH_like_SDR_c_like"/>
    <property type="match status" value="1"/>
</dbReference>
<dbReference type="Pfam" id="PF00106">
    <property type="entry name" value="adh_short"/>
    <property type="match status" value="1"/>
</dbReference>
<reference evidence="3" key="1">
    <citation type="submission" date="2022-03" db="EMBL/GenBank/DDBJ databases">
        <authorList>
            <person name="Martin H S."/>
        </authorList>
    </citation>
    <scope>NUCLEOTIDE SEQUENCE</scope>
</reference>
<evidence type="ECO:0000313" key="4">
    <source>
        <dbReference type="Proteomes" id="UP000837857"/>
    </source>
</evidence>
<evidence type="ECO:0008006" key="5">
    <source>
        <dbReference type="Google" id="ProtNLM"/>
    </source>
</evidence>
<protein>
    <recommendedName>
        <fullName evidence="5">Retinol dehydrogenase 13</fullName>
    </recommendedName>
</protein>
<dbReference type="PRINTS" id="PR00081">
    <property type="entry name" value="GDHRDH"/>
</dbReference>
<evidence type="ECO:0000313" key="3">
    <source>
        <dbReference type="EMBL" id="CAH2052711.1"/>
    </source>
</evidence>
<keyword evidence="4" id="KW-1185">Reference proteome</keyword>